<dbReference type="Pfam" id="PF00128">
    <property type="entry name" value="Alpha-amylase"/>
    <property type="match status" value="1"/>
</dbReference>
<dbReference type="Proteomes" id="UP000281094">
    <property type="component" value="Unassembled WGS sequence"/>
</dbReference>
<dbReference type="Gene3D" id="2.60.40.1180">
    <property type="entry name" value="Golgi alpha-mannosidase II"/>
    <property type="match status" value="1"/>
</dbReference>
<evidence type="ECO:0000256" key="1">
    <source>
        <dbReference type="ARBA" id="ARBA00022676"/>
    </source>
</evidence>
<gene>
    <name evidence="5" type="ORF">D8780_08290</name>
</gene>
<dbReference type="SMART" id="SM00642">
    <property type="entry name" value="Aamy"/>
    <property type="match status" value="1"/>
</dbReference>
<sequence>MDQATSSEEIEIQDDLLEAFPTLLVKRLDYHLSFLYPHQDIPALTRRLLDAFWPADKRVLCRPQRRRVSAPSWSERDAILITYGNTLQDGEHPPLHILDDFLTRHVGSVINGAHVLPFFPWTSDDGFAVVDYTRVNSELGSWQDMGRIASHHKLMADLVLNHVSALHPWFVQFLQGQEPGRDYFRTVEPGTDVSDVVRPRPQPLLQSFETSEGEKHVWCTFSRDQVDLNFANPDVLLEFIRIVRLFLNEGVRIIRLDAVAFIWKEIGTKCVHLPQTHEIVRLMRTLSDYSREAMVIITETNVPNRENISYFGASNEAHAVYNFALPPLMLHALTTGDAKQLTLWQRHQPPAPAGSFYFNFTASHDGIGVRAAEGYLTDEQVTDMIGSVSEVGGEVSMRALPDGSKKPYEINVSLWDAMKAGPGGHAYQFDRFMVNQTIQMALEGIPGIYIHSLLATPNDKERMERTGTKRALNRHIWDYRELEDLLSQPDSDQSKVFAEMKRRIGIRTRQPAFHPNATQMTLDLGPGLFSLWRQSRDRTQSIHAVHSVSNEPQSIPFNRLNLIMDEPVIDLLSGRRYEEGEETLTLAPYQCVWIANRRG</sequence>
<dbReference type="InterPro" id="IPR016377">
    <property type="entry name" value="Sucrose_GGa_phosphorylase-rel"/>
</dbReference>
<dbReference type="InterPro" id="IPR033746">
    <property type="entry name" value="GGa_phosphorylase"/>
</dbReference>
<feature type="binding site" evidence="3">
    <location>
        <begin position="364"/>
        <end position="365"/>
    </location>
    <ligand>
        <name>substrate</name>
    </ligand>
</feature>
<dbReference type="Gene3D" id="3.90.400.10">
    <property type="entry name" value="Oligo-1,6-glucosidase, Domain 2"/>
    <property type="match status" value="1"/>
</dbReference>
<keyword evidence="6" id="KW-1185">Reference proteome</keyword>
<dbReference type="InterPro" id="IPR013780">
    <property type="entry name" value="Glyco_hydro_b"/>
</dbReference>
<evidence type="ECO:0000256" key="2">
    <source>
        <dbReference type="ARBA" id="ARBA00022679"/>
    </source>
</evidence>
<dbReference type="CDD" id="cd11356">
    <property type="entry name" value="AmyAc_Sucrose_phosphorylase-like_1"/>
    <property type="match status" value="1"/>
</dbReference>
<dbReference type="GO" id="GO:0005975">
    <property type="term" value="P:carbohydrate metabolic process"/>
    <property type="evidence" value="ECO:0007669"/>
    <property type="project" value="InterPro"/>
</dbReference>
<protein>
    <submittedName>
        <fullName evidence="5">Alpha-amylase</fullName>
    </submittedName>
</protein>
<keyword evidence="2" id="KW-0808">Transferase</keyword>
<evidence type="ECO:0000313" key="6">
    <source>
        <dbReference type="Proteomes" id="UP000281094"/>
    </source>
</evidence>
<dbReference type="GO" id="GO:0016757">
    <property type="term" value="F:glycosyltransferase activity"/>
    <property type="evidence" value="ECO:0007669"/>
    <property type="project" value="UniProtKB-KW"/>
</dbReference>
<name>A0A3L7JCJ4_9HYPH</name>
<dbReference type="EMBL" id="RCWN01000001">
    <property type="protein sequence ID" value="RLQ88200.1"/>
    <property type="molecule type" value="Genomic_DNA"/>
</dbReference>
<proteinExistence type="predicted"/>
<feature type="binding site" evidence="3">
    <location>
        <position position="470"/>
    </location>
    <ligand>
        <name>substrate</name>
    </ligand>
</feature>
<evidence type="ECO:0000313" key="5">
    <source>
        <dbReference type="EMBL" id="RLQ88200.1"/>
    </source>
</evidence>
<feature type="binding site" evidence="3">
    <location>
        <begin position="255"/>
        <end position="257"/>
    </location>
    <ligand>
        <name>substrate</name>
    </ligand>
</feature>
<reference evidence="5 6" key="1">
    <citation type="submission" date="2018-10" db="EMBL/GenBank/DDBJ databases">
        <title>Notoacmeibacter sp. M2BS9Y-3-1, whole genome shotgun sequence.</title>
        <authorList>
            <person name="Tuo L."/>
        </authorList>
    </citation>
    <scope>NUCLEOTIDE SEQUENCE [LARGE SCALE GENOMIC DNA]</scope>
    <source>
        <strain evidence="5 6">M2BS9Y-3-1</strain>
    </source>
</reference>
<dbReference type="PIRSF" id="PIRSF003059">
    <property type="entry name" value="Sucrose_phosphorylase"/>
    <property type="match status" value="1"/>
</dbReference>
<feature type="binding site" evidence="3">
    <location>
        <position position="162"/>
    </location>
    <ligand>
        <name>substrate</name>
    </ligand>
</feature>
<feature type="domain" description="Glycosyl hydrolase family 13 catalytic" evidence="4">
    <location>
        <begin position="77"/>
        <end position="507"/>
    </location>
</feature>
<dbReference type="PANTHER" id="PTHR38784:SF1">
    <property type="entry name" value="SUCROSE PHOSPHORYLASE"/>
    <property type="match status" value="1"/>
</dbReference>
<evidence type="ECO:0000256" key="3">
    <source>
        <dbReference type="PIRSR" id="PIRSR003059-2"/>
    </source>
</evidence>
<dbReference type="InterPro" id="IPR017853">
    <property type="entry name" value="GH"/>
</dbReference>
<comment type="caution">
    <text evidence="5">The sequence shown here is derived from an EMBL/GenBank/DDBJ whole genome shotgun (WGS) entry which is preliminary data.</text>
</comment>
<dbReference type="SUPFAM" id="SSF51445">
    <property type="entry name" value="(Trans)glycosidases"/>
    <property type="match status" value="1"/>
</dbReference>
<dbReference type="Gene3D" id="3.20.20.80">
    <property type="entry name" value="Glycosidases"/>
    <property type="match status" value="1"/>
</dbReference>
<organism evidence="5 6">
    <name type="scientific">Notoacmeibacter ruber</name>
    <dbReference type="NCBI Taxonomy" id="2670375"/>
    <lineage>
        <taxon>Bacteria</taxon>
        <taxon>Pseudomonadati</taxon>
        <taxon>Pseudomonadota</taxon>
        <taxon>Alphaproteobacteria</taxon>
        <taxon>Hyphomicrobiales</taxon>
        <taxon>Notoacmeibacteraceae</taxon>
        <taxon>Notoacmeibacter</taxon>
    </lineage>
</organism>
<evidence type="ECO:0000259" key="4">
    <source>
        <dbReference type="SMART" id="SM00642"/>
    </source>
</evidence>
<dbReference type="PANTHER" id="PTHR38784">
    <property type="entry name" value="SUCROSE PHOSPHORYLASE"/>
    <property type="match status" value="1"/>
</dbReference>
<feature type="binding site" evidence="3">
    <location>
        <position position="124"/>
    </location>
    <ligand>
        <name>substrate</name>
    </ligand>
</feature>
<dbReference type="InterPro" id="IPR006047">
    <property type="entry name" value="GH13_cat_dom"/>
</dbReference>
<dbReference type="AlphaFoldDB" id="A0A3L7JCJ4"/>
<dbReference type="InterPro" id="IPR045857">
    <property type="entry name" value="O16G_dom_2"/>
</dbReference>
<accession>A0A3L7JCJ4</accession>
<keyword evidence="1" id="KW-0328">Glycosyltransferase</keyword>